<dbReference type="InterPro" id="IPR013783">
    <property type="entry name" value="Ig-like_fold"/>
</dbReference>
<dbReference type="Proteomes" id="UP001431783">
    <property type="component" value="Unassembled WGS sequence"/>
</dbReference>
<feature type="domain" description="Ig-like" evidence="1">
    <location>
        <begin position="46"/>
        <end position="143"/>
    </location>
</feature>
<evidence type="ECO:0000313" key="2">
    <source>
        <dbReference type="EMBL" id="KAK9870361.1"/>
    </source>
</evidence>
<comment type="caution">
    <text evidence="2">The sequence shown here is derived from an EMBL/GenBank/DDBJ whole genome shotgun (WGS) entry which is preliminary data.</text>
</comment>
<dbReference type="InterPro" id="IPR036179">
    <property type="entry name" value="Ig-like_dom_sf"/>
</dbReference>
<dbReference type="PROSITE" id="PS50835">
    <property type="entry name" value="IG_LIKE"/>
    <property type="match status" value="1"/>
</dbReference>
<dbReference type="PANTHER" id="PTHR21261:SF15">
    <property type="entry name" value="BEATEN PATH IIIA, ISOFORM D-RELATED"/>
    <property type="match status" value="1"/>
</dbReference>
<dbReference type="InterPro" id="IPR007110">
    <property type="entry name" value="Ig-like_dom"/>
</dbReference>
<sequence>MMAVMSENQRMKILQVITNLVFLMVLGCSALRLTNMTSPTVQDPRDDMQFYCEYDMGGEELYAVKWYKDDHEFFRYIPTGDPSSVEFQVMGVHVDSRKTHCDISSCRLFLNNLSRTFSSGAYRCEVSSEAPAFRLASETHNVTVAVLPKENPRIDGLRGSYVSGEYLNVTCTSGFGDPKPILLWYINHRPVQIKYIKELESIQEEGGIKLHRISLQLHFPLVRQMTEKKDISTIEVACFQTVEDINPAITASRVTKREILIASENITLKNQKLYGFLGNSVSELRGNFMLFSTFCVMYTMKFCCMN</sequence>
<evidence type="ECO:0000313" key="3">
    <source>
        <dbReference type="Proteomes" id="UP001431783"/>
    </source>
</evidence>
<dbReference type="Gene3D" id="2.60.40.10">
    <property type="entry name" value="Immunoglobulins"/>
    <property type="match status" value="1"/>
</dbReference>
<gene>
    <name evidence="2" type="ORF">WA026_007929</name>
</gene>
<dbReference type="FunFam" id="2.60.40.10:FF:000437">
    <property type="entry name" value="Beat-IIIc, isoform A"/>
    <property type="match status" value="1"/>
</dbReference>
<accession>A0AAW1TRG7</accession>
<proteinExistence type="predicted"/>
<reference evidence="2 3" key="1">
    <citation type="submission" date="2023-03" db="EMBL/GenBank/DDBJ databases">
        <title>Genome insight into feeding habits of ladybird beetles.</title>
        <authorList>
            <person name="Li H.-S."/>
            <person name="Huang Y.-H."/>
            <person name="Pang H."/>
        </authorList>
    </citation>
    <scope>NUCLEOTIDE SEQUENCE [LARGE SCALE GENOMIC DNA]</scope>
    <source>
        <strain evidence="2">SYSU_2023b</strain>
        <tissue evidence="2">Whole body</tissue>
    </source>
</reference>
<protein>
    <recommendedName>
        <fullName evidence="1">Ig-like domain-containing protein</fullName>
    </recommendedName>
</protein>
<name>A0AAW1TRG7_9CUCU</name>
<organism evidence="2 3">
    <name type="scientific">Henosepilachna vigintioctopunctata</name>
    <dbReference type="NCBI Taxonomy" id="420089"/>
    <lineage>
        <taxon>Eukaryota</taxon>
        <taxon>Metazoa</taxon>
        <taxon>Ecdysozoa</taxon>
        <taxon>Arthropoda</taxon>
        <taxon>Hexapoda</taxon>
        <taxon>Insecta</taxon>
        <taxon>Pterygota</taxon>
        <taxon>Neoptera</taxon>
        <taxon>Endopterygota</taxon>
        <taxon>Coleoptera</taxon>
        <taxon>Polyphaga</taxon>
        <taxon>Cucujiformia</taxon>
        <taxon>Coccinelloidea</taxon>
        <taxon>Coccinellidae</taxon>
        <taxon>Epilachninae</taxon>
        <taxon>Epilachnini</taxon>
        <taxon>Henosepilachna</taxon>
    </lineage>
</organism>
<keyword evidence="3" id="KW-1185">Reference proteome</keyword>
<dbReference type="EMBL" id="JARQZJ010000003">
    <property type="protein sequence ID" value="KAK9870361.1"/>
    <property type="molecule type" value="Genomic_DNA"/>
</dbReference>
<evidence type="ECO:0000259" key="1">
    <source>
        <dbReference type="PROSITE" id="PS50835"/>
    </source>
</evidence>
<dbReference type="AlphaFoldDB" id="A0AAW1TRG7"/>
<dbReference type="SUPFAM" id="SSF48726">
    <property type="entry name" value="Immunoglobulin"/>
    <property type="match status" value="1"/>
</dbReference>
<dbReference type="PANTHER" id="PTHR21261">
    <property type="entry name" value="BEAT PROTEIN"/>
    <property type="match status" value="1"/>
</dbReference>